<dbReference type="CDD" id="cd10548">
    <property type="entry name" value="cupin_CDO"/>
    <property type="match status" value="1"/>
</dbReference>
<evidence type="ECO:0000313" key="4">
    <source>
        <dbReference type="Proteomes" id="UP000006620"/>
    </source>
</evidence>
<dbReference type="KEGG" id="pms:KNP414_06634"/>
<keyword evidence="2" id="KW-0479">Metal-binding</keyword>
<dbReference type="PATRIC" id="fig|1036673.3.peg.6185"/>
<dbReference type="Gene3D" id="2.60.120.10">
    <property type="entry name" value="Jelly Rolls"/>
    <property type="match status" value="1"/>
</dbReference>
<dbReference type="Pfam" id="PF05995">
    <property type="entry name" value="CDO_I"/>
    <property type="match status" value="1"/>
</dbReference>
<reference evidence="4" key="1">
    <citation type="submission" date="2011-06" db="EMBL/GenBank/DDBJ databases">
        <title>Complete genome sequence of Paenibacillus mucilaginosus KNP414.</title>
        <authorList>
            <person name="Wang J."/>
            <person name="Hu S."/>
            <person name="Hu X."/>
            <person name="Zhang B."/>
            <person name="Dong D."/>
            <person name="Zhang S."/>
            <person name="Zhao K."/>
            <person name="Wu D."/>
        </authorList>
    </citation>
    <scope>NUCLEOTIDE SEQUENCE [LARGE SCALE GENOMIC DNA]</scope>
    <source>
        <strain evidence="4">KNP414</strain>
    </source>
</reference>
<evidence type="ECO:0008006" key="5">
    <source>
        <dbReference type="Google" id="ProtNLM"/>
    </source>
</evidence>
<dbReference type="InterPro" id="IPR010300">
    <property type="entry name" value="CDO_1"/>
</dbReference>
<dbReference type="HOGENOM" id="CLU_119048_0_0_9"/>
<dbReference type="EMBL" id="CP002869">
    <property type="protein sequence ID" value="AEI45154.1"/>
    <property type="molecule type" value="Genomic_DNA"/>
</dbReference>
<proteinExistence type="inferred from homology"/>
<sequence length="178" mass="20113">MEPVRKIDKKSGGHQMNWIQRMEKELSGLTQASPKELRVLLQGFELSPETLAPYIAEPHALPYGRTSLIRTEQAEAVVIHLPAGKETFIHDHGDAVGCMFLVEGTLTNRMFRLDSYGYPHLTGEVPVGERSYFYAPKNQIHQLANPGMARAVSYHIYMPAPAQARTYLPYEEVLDYVI</sequence>
<dbReference type="InterPro" id="IPR014710">
    <property type="entry name" value="RmlC-like_jellyroll"/>
</dbReference>
<evidence type="ECO:0000313" key="3">
    <source>
        <dbReference type="EMBL" id="AEI45154.1"/>
    </source>
</evidence>
<comment type="similarity">
    <text evidence="1">Belongs to the cysteine dioxygenase family.</text>
</comment>
<dbReference type="GO" id="GO:0016702">
    <property type="term" value="F:oxidoreductase activity, acting on single donors with incorporation of molecular oxygen, incorporation of two atoms of oxygen"/>
    <property type="evidence" value="ECO:0007669"/>
    <property type="project" value="InterPro"/>
</dbReference>
<evidence type="ECO:0000256" key="2">
    <source>
        <dbReference type="PIRSR" id="PIRSR610300-51"/>
    </source>
</evidence>
<gene>
    <name evidence="3" type="ordered locus">KNP414_06634</name>
</gene>
<dbReference type="AlphaFoldDB" id="F8F9V6"/>
<feature type="binding site" evidence="2">
    <location>
        <position position="92"/>
    </location>
    <ligand>
        <name>Fe cation</name>
        <dbReference type="ChEBI" id="CHEBI:24875"/>
        <note>catalytic</note>
    </ligand>
</feature>
<dbReference type="SUPFAM" id="SSF51182">
    <property type="entry name" value="RmlC-like cupins"/>
    <property type="match status" value="1"/>
</dbReference>
<keyword evidence="2" id="KW-0408">Iron</keyword>
<organism evidence="3 4">
    <name type="scientific">Paenibacillus mucilaginosus (strain KNP414)</name>
    <dbReference type="NCBI Taxonomy" id="1036673"/>
    <lineage>
        <taxon>Bacteria</taxon>
        <taxon>Bacillati</taxon>
        <taxon>Bacillota</taxon>
        <taxon>Bacilli</taxon>
        <taxon>Bacillales</taxon>
        <taxon>Paenibacillaceae</taxon>
        <taxon>Paenibacillus</taxon>
    </lineage>
</organism>
<feature type="binding site" evidence="2">
    <location>
        <position position="141"/>
    </location>
    <ligand>
        <name>Fe cation</name>
        <dbReference type="ChEBI" id="CHEBI:24875"/>
        <note>catalytic</note>
    </ligand>
</feature>
<feature type="binding site" evidence="2">
    <location>
        <position position="90"/>
    </location>
    <ligand>
        <name>Fe cation</name>
        <dbReference type="ChEBI" id="CHEBI:24875"/>
        <note>catalytic</note>
    </ligand>
</feature>
<accession>F8F9V6</accession>
<dbReference type="InterPro" id="IPR011051">
    <property type="entry name" value="RmlC_Cupin_sf"/>
</dbReference>
<protein>
    <recommendedName>
        <fullName evidence="5">Cysteine dioxygenase</fullName>
    </recommendedName>
</protein>
<dbReference type="GO" id="GO:0005506">
    <property type="term" value="F:iron ion binding"/>
    <property type="evidence" value="ECO:0007669"/>
    <property type="project" value="InterPro"/>
</dbReference>
<dbReference type="Proteomes" id="UP000006620">
    <property type="component" value="Chromosome"/>
</dbReference>
<name>F8F9V6_PAEMK</name>
<reference evidence="3 4" key="2">
    <citation type="journal article" date="2013" name="Genome Announc.">
        <title>Genome Sequence of Growth-Improving Paenibacillus mucilaginosus Strain KNP414.</title>
        <authorList>
            <person name="Lu J.J."/>
            <person name="Wang J.F."/>
            <person name="Hu X.F."/>
        </authorList>
    </citation>
    <scope>NUCLEOTIDE SEQUENCE [LARGE SCALE GENOMIC DNA]</scope>
    <source>
        <strain evidence="3 4">KNP414</strain>
    </source>
</reference>
<evidence type="ECO:0000256" key="1">
    <source>
        <dbReference type="ARBA" id="ARBA00006622"/>
    </source>
</evidence>